<dbReference type="InterPro" id="IPR011049">
    <property type="entry name" value="Serralysin-like_metalloprot_C"/>
</dbReference>
<dbReference type="Proteomes" id="UP001165342">
    <property type="component" value="Unassembled WGS sequence"/>
</dbReference>
<dbReference type="InterPro" id="IPR018511">
    <property type="entry name" value="Hemolysin-typ_Ca-bd_CS"/>
</dbReference>
<gene>
    <name evidence="2" type="ORF">LZ538_04520</name>
</gene>
<dbReference type="EMBL" id="JAMGBE010000001">
    <property type="protein sequence ID" value="MCL6729321.1"/>
    <property type="molecule type" value="Genomic_DNA"/>
</dbReference>
<dbReference type="Pfam" id="PF00353">
    <property type="entry name" value="HemolysinCabind"/>
    <property type="match status" value="3"/>
</dbReference>
<keyword evidence="3" id="KW-1185">Reference proteome</keyword>
<name>A0ABT0S120_9SPHN</name>
<dbReference type="PROSITE" id="PS00330">
    <property type="entry name" value="HEMOLYSIN_CALCIUM"/>
    <property type="match status" value="2"/>
</dbReference>
<protein>
    <recommendedName>
        <fullName evidence="4">Calcium-binding protein</fullName>
    </recommendedName>
</protein>
<accession>A0ABT0S120</accession>
<reference evidence="2" key="1">
    <citation type="submission" date="2022-05" db="EMBL/GenBank/DDBJ databases">
        <authorList>
            <person name="Jo J.-H."/>
            <person name="Im W.-T."/>
        </authorList>
    </citation>
    <scope>NUCLEOTIDE SEQUENCE</scope>
    <source>
        <strain evidence="2">SE220</strain>
    </source>
</reference>
<evidence type="ECO:0000313" key="2">
    <source>
        <dbReference type="EMBL" id="MCL6729321.1"/>
    </source>
</evidence>
<proteinExistence type="predicted"/>
<dbReference type="InterPro" id="IPR001343">
    <property type="entry name" value="Hemolysn_Ca-bd"/>
</dbReference>
<dbReference type="Gene3D" id="2.150.10.10">
    <property type="entry name" value="Serralysin-like metalloprotease, C-terminal"/>
    <property type="match status" value="2"/>
</dbReference>
<dbReference type="RefSeq" id="WP_249830789.1">
    <property type="nucleotide sequence ID" value="NZ_JAMGBE010000001.1"/>
</dbReference>
<evidence type="ECO:0008006" key="4">
    <source>
        <dbReference type="Google" id="ProtNLM"/>
    </source>
</evidence>
<comment type="caution">
    <text evidence="2">The sequence shown here is derived from an EMBL/GenBank/DDBJ whole genome shotgun (WGS) entry which is preliminary data.</text>
</comment>
<feature type="region of interest" description="Disordered" evidence="1">
    <location>
        <begin position="122"/>
        <end position="167"/>
    </location>
</feature>
<evidence type="ECO:0000313" key="3">
    <source>
        <dbReference type="Proteomes" id="UP001165342"/>
    </source>
</evidence>
<feature type="compositionally biased region" description="Gly residues" evidence="1">
    <location>
        <begin position="135"/>
        <end position="148"/>
    </location>
</feature>
<evidence type="ECO:0000256" key="1">
    <source>
        <dbReference type="SAM" id="MobiDB-lite"/>
    </source>
</evidence>
<organism evidence="2 3">
    <name type="scientific">Sphingomonas hankyongi</name>
    <dbReference type="NCBI Taxonomy" id="2908209"/>
    <lineage>
        <taxon>Bacteria</taxon>
        <taxon>Pseudomonadati</taxon>
        <taxon>Pseudomonadota</taxon>
        <taxon>Alphaproteobacteria</taxon>
        <taxon>Sphingomonadales</taxon>
        <taxon>Sphingomonadaceae</taxon>
        <taxon>Sphingomonas</taxon>
    </lineage>
</organism>
<dbReference type="SUPFAM" id="SSF51120">
    <property type="entry name" value="beta-Roll"/>
    <property type="match status" value="2"/>
</dbReference>
<sequence>MPLCNQRFARNDQIYTDGGADIVRAGSGFDFVWLAAGLPGEISDLDGGADSDTLNLSGISAGVLVSDSSGAGSDIIITSAVTGLQIGVARGFEEIDGTSSADTIDLSHQIINFRVVGDGGGDTITGGSGDDDLSGGAGNDSITGGGGNDQMSGGDGDDILVAGPDNGKTTEFNQYQDRLDGGAGNDRLVAGYNTVLTGGTGADTFVFLTDPGDFTFVAQFDKGADKIDLTGFDANANVAGQQHFVWANGSNNGQIGVLNYAQVGFGSIGGQTLADYQVTADTDGDGVVDFSFYVRYVGATMSQSDFFI</sequence>
<dbReference type="PRINTS" id="PR00313">
    <property type="entry name" value="CABNDNGRPT"/>
</dbReference>